<accession>A0AAW5HTV6</accession>
<evidence type="ECO:0000313" key="12">
    <source>
        <dbReference type="EMBL" id="MCO6394885.1"/>
    </source>
</evidence>
<gene>
    <name evidence="12" type="ORF">JMN37_07860</name>
</gene>
<dbReference type="PIRSF" id="PIRSF000124">
    <property type="entry name" value="UDPglc_GDPman_dh"/>
    <property type="match status" value="1"/>
</dbReference>
<feature type="binding site" evidence="10">
    <location>
        <position position="328"/>
    </location>
    <ligand>
        <name>NAD(+)</name>
        <dbReference type="ChEBI" id="CHEBI:57540"/>
    </ligand>
</feature>
<name>A0AAW5HTV6_9CORY</name>
<comment type="caution">
    <text evidence="12">The sequence shown here is derived from an EMBL/GenBank/DDBJ whole genome shotgun (WGS) entry which is preliminary data.</text>
</comment>
<reference evidence="12 13" key="1">
    <citation type="submission" date="2021-01" db="EMBL/GenBank/DDBJ databases">
        <title>Identification and Characterization of Corynebacterium sp.</title>
        <authorList>
            <person name="Luo Q."/>
            <person name="Qu P."/>
            <person name="Chen Q."/>
        </authorList>
    </citation>
    <scope>NUCLEOTIDE SEQUENCE [LARGE SCALE GENOMIC DNA]</scope>
    <source>
        <strain evidence="12 13">MC-18</strain>
    </source>
</reference>
<dbReference type="EC" id="1.1.1.22" evidence="3 7"/>
<evidence type="ECO:0000256" key="3">
    <source>
        <dbReference type="ARBA" id="ARBA00012954"/>
    </source>
</evidence>
<keyword evidence="13" id="KW-1185">Reference proteome</keyword>
<sequence>MRLSVVGAGYLGATHAACMAELGHEVLAVDTDAAKVAALQSGRAPFFEPGLDTLLQRHTASGRLRFTTDLREVAGFARVHFLAVGTPQVSGGLAADTSFLDDATSHLSAILEGEHLVVGKSTVPVGTARRLQERLPDAVEVAWNPEFLREGHAVSDTLAPDRIVVGQRPGGRAEQVLREVYATPIEHGSPIVVTDLPTAELVKVAANAFLATKISFINAVAEVCDAAGADVTQLADAIGLDARIGRQFLNAGLGFGGGCLPKDVRAFIARAEELGAGDSVRFLREVDAINQGRRARIVDLVRRELDTLEGRTIAVLGAAFKPNSDDIRDSPALDVAQRLFEAGARVRVHDPKALDNARAAYPDLDFPGTLAQATAGADLCILATEWDAFLQPLVGVDKRVIIDARNALDLPTWQQAGWRVIR</sequence>
<dbReference type="SUPFAM" id="SSF51735">
    <property type="entry name" value="NAD(P)-binding Rossmann-fold domains"/>
    <property type="match status" value="1"/>
</dbReference>
<feature type="binding site" evidence="9">
    <location>
        <position position="203"/>
    </location>
    <ligand>
        <name>substrate</name>
    </ligand>
</feature>
<dbReference type="EMBL" id="JAEUWV010000011">
    <property type="protein sequence ID" value="MCO6394885.1"/>
    <property type="molecule type" value="Genomic_DNA"/>
</dbReference>
<evidence type="ECO:0000256" key="5">
    <source>
        <dbReference type="ARBA" id="ARBA00023027"/>
    </source>
</evidence>
<dbReference type="PANTHER" id="PTHR43750">
    <property type="entry name" value="UDP-GLUCOSE 6-DEHYDROGENASE TUAD"/>
    <property type="match status" value="1"/>
</dbReference>
<evidence type="ECO:0000256" key="7">
    <source>
        <dbReference type="PIRNR" id="PIRNR000124"/>
    </source>
</evidence>
<feature type="binding site" evidence="10">
    <location>
        <position position="35"/>
    </location>
    <ligand>
        <name>NAD(+)</name>
        <dbReference type="ChEBI" id="CHEBI:57540"/>
    </ligand>
</feature>
<evidence type="ECO:0000256" key="10">
    <source>
        <dbReference type="PIRSR" id="PIRSR500134-3"/>
    </source>
</evidence>
<dbReference type="InterPro" id="IPR001732">
    <property type="entry name" value="UDP-Glc/GDP-Man_DH_N"/>
</dbReference>
<evidence type="ECO:0000256" key="9">
    <source>
        <dbReference type="PIRSR" id="PIRSR500134-2"/>
    </source>
</evidence>
<dbReference type="GO" id="GO:0000271">
    <property type="term" value="P:polysaccharide biosynthetic process"/>
    <property type="evidence" value="ECO:0007669"/>
    <property type="project" value="InterPro"/>
</dbReference>
<dbReference type="SMART" id="SM00984">
    <property type="entry name" value="UDPG_MGDP_dh_C"/>
    <property type="match status" value="1"/>
</dbReference>
<dbReference type="InterPro" id="IPR036291">
    <property type="entry name" value="NAD(P)-bd_dom_sf"/>
</dbReference>
<dbReference type="Pfam" id="PF03721">
    <property type="entry name" value="UDPG_MGDP_dh_N"/>
    <property type="match status" value="1"/>
</dbReference>
<evidence type="ECO:0000313" key="13">
    <source>
        <dbReference type="Proteomes" id="UP001205920"/>
    </source>
</evidence>
<organism evidence="12 13">
    <name type="scientific">Corynebacterium lipophilum</name>
    <dbReference type="NCBI Taxonomy" id="2804918"/>
    <lineage>
        <taxon>Bacteria</taxon>
        <taxon>Bacillati</taxon>
        <taxon>Actinomycetota</taxon>
        <taxon>Actinomycetes</taxon>
        <taxon>Mycobacteriales</taxon>
        <taxon>Corynebacteriaceae</taxon>
        <taxon>Corynebacterium</taxon>
    </lineage>
</organism>
<dbReference type="Gene3D" id="1.20.5.100">
    <property type="entry name" value="Cytochrome c1, transmembrane anchor, C-terminal"/>
    <property type="match status" value="1"/>
</dbReference>
<dbReference type="AlphaFoldDB" id="A0AAW5HTV6"/>
<comment type="catalytic activity">
    <reaction evidence="6 7">
        <text>UDP-alpha-D-glucose + 2 NAD(+) + H2O = UDP-alpha-D-glucuronate + 2 NADH + 3 H(+)</text>
        <dbReference type="Rhea" id="RHEA:23596"/>
        <dbReference type="ChEBI" id="CHEBI:15377"/>
        <dbReference type="ChEBI" id="CHEBI:15378"/>
        <dbReference type="ChEBI" id="CHEBI:57540"/>
        <dbReference type="ChEBI" id="CHEBI:57945"/>
        <dbReference type="ChEBI" id="CHEBI:58052"/>
        <dbReference type="ChEBI" id="CHEBI:58885"/>
        <dbReference type="EC" id="1.1.1.22"/>
    </reaction>
</comment>
<feature type="active site" description="Nucleophile" evidence="8">
    <location>
        <position position="259"/>
    </location>
</feature>
<evidence type="ECO:0000256" key="1">
    <source>
        <dbReference type="ARBA" id="ARBA00004701"/>
    </source>
</evidence>
<dbReference type="Gene3D" id="3.40.50.720">
    <property type="entry name" value="NAD(P)-binding Rossmann-like Domain"/>
    <property type="match status" value="2"/>
</dbReference>
<dbReference type="InterPro" id="IPR028357">
    <property type="entry name" value="UDPglc_DH_bac"/>
</dbReference>
<dbReference type="GO" id="GO:0003979">
    <property type="term" value="F:UDP-glucose 6-dehydrogenase activity"/>
    <property type="evidence" value="ECO:0007669"/>
    <property type="project" value="UniProtKB-EC"/>
</dbReference>
<evidence type="ECO:0000256" key="6">
    <source>
        <dbReference type="ARBA" id="ARBA00047473"/>
    </source>
</evidence>
<dbReference type="Pfam" id="PF00984">
    <property type="entry name" value="UDPG_MGDP_dh"/>
    <property type="match status" value="1"/>
</dbReference>
<feature type="binding site" evidence="9">
    <location>
        <position position="256"/>
    </location>
    <ligand>
        <name>substrate</name>
    </ligand>
</feature>
<dbReference type="SUPFAM" id="SSF52413">
    <property type="entry name" value="UDP-glucose/GDP-mannose dehydrogenase C-terminal domain"/>
    <property type="match status" value="1"/>
</dbReference>
<evidence type="ECO:0000256" key="8">
    <source>
        <dbReference type="PIRSR" id="PIRSR500134-1"/>
    </source>
</evidence>
<dbReference type="NCBIfam" id="TIGR03026">
    <property type="entry name" value="NDP-sugDHase"/>
    <property type="match status" value="1"/>
</dbReference>
<dbReference type="PIRSF" id="PIRSF500134">
    <property type="entry name" value="UDPglc_DH_bac"/>
    <property type="match status" value="1"/>
</dbReference>
<keyword evidence="5 7" id="KW-0520">NAD</keyword>
<feature type="binding site" evidence="10">
    <location>
        <position position="30"/>
    </location>
    <ligand>
        <name>NAD(+)</name>
        <dbReference type="ChEBI" id="CHEBI:57540"/>
    </ligand>
</feature>
<dbReference type="InterPro" id="IPR008927">
    <property type="entry name" value="6-PGluconate_DH-like_C_sf"/>
</dbReference>
<dbReference type="Proteomes" id="UP001205920">
    <property type="component" value="Unassembled WGS sequence"/>
</dbReference>
<comment type="pathway">
    <text evidence="1">Nucleotide-sugar biosynthesis; UDP-alpha-D-glucuronate biosynthesis; UDP-alpha-D-glucuronate from UDP-alpha-D-glucose: step 1/1.</text>
</comment>
<dbReference type="RefSeq" id="WP_252931576.1">
    <property type="nucleotide sequence ID" value="NZ_JAEUWV010000011.1"/>
</dbReference>
<dbReference type="GO" id="GO:0051287">
    <property type="term" value="F:NAD binding"/>
    <property type="evidence" value="ECO:0007669"/>
    <property type="project" value="InterPro"/>
</dbReference>
<dbReference type="PANTHER" id="PTHR43750:SF3">
    <property type="entry name" value="UDP-GLUCOSE 6-DEHYDROGENASE TUAD"/>
    <property type="match status" value="1"/>
</dbReference>
<dbReference type="InterPro" id="IPR017476">
    <property type="entry name" value="UDP-Glc/GDP-Man"/>
</dbReference>
<feature type="binding site" evidence="9">
    <location>
        <begin position="147"/>
        <end position="150"/>
    </location>
    <ligand>
        <name>substrate</name>
    </ligand>
</feature>
<feature type="binding site" evidence="10">
    <location>
        <position position="262"/>
    </location>
    <ligand>
        <name>NAD(+)</name>
        <dbReference type="ChEBI" id="CHEBI:57540"/>
    </ligand>
</feature>
<dbReference type="InterPro" id="IPR014027">
    <property type="entry name" value="UDP-Glc/GDP-Man_DH_C"/>
</dbReference>
<dbReference type="SUPFAM" id="SSF48179">
    <property type="entry name" value="6-phosphogluconate dehydrogenase C-terminal domain-like"/>
    <property type="match status" value="1"/>
</dbReference>
<dbReference type="Pfam" id="PF03720">
    <property type="entry name" value="UDPG_MGDP_dh_C"/>
    <property type="match status" value="1"/>
</dbReference>
<dbReference type="InterPro" id="IPR014026">
    <property type="entry name" value="UDP-Glc/GDP-Man_DH_dimer"/>
</dbReference>
<feature type="binding site" evidence="9">
    <location>
        <position position="321"/>
    </location>
    <ligand>
        <name>substrate</name>
    </ligand>
</feature>
<feature type="domain" description="UDP-glucose/GDP-mannose dehydrogenase C-terminal" evidence="11">
    <location>
        <begin position="314"/>
        <end position="410"/>
    </location>
</feature>
<protein>
    <recommendedName>
        <fullName evidence="3 7">UDP-glucose 6-dehydrogenase</fullName>
        <ecNumber evidence="3 7">1.1.1.22</ecNumber>
    </recommendedName>
</protein>
<keyword evidence="4 7" id="KW-0560">Oxidoreductase</keyword>
<comment type="similarity">
    <text evidence="2 7">Belongs to the UDP-glucose/GDP-mannose dehydrogenase family.</text>
</comment>
<dbReference type="InterPro" id="IPR036220">
    <property type="entry name" value="UDP-Glc/GDP-Man_DH_C_sf"/>
</dbReference>
<proteinExistence type="inferred from homology"/>
<feature type="binding site" evidence="10">
    <location>
        <position position="86"/>
    </location>
    <ligand>
        <name>NAD(+)</name>
        <dbReference type="ChEBI" id="CHEBI:57540"/>
    </ligand>
</feature>
<feature type="binding site" evidence="10">
    <location>
        <position position="122"/>
    </location>
    <ligand>
        <name>NAD(+)</name>
        <dbReference type="ChEBI" id="CHEBI:57540"/>
    </ligand>
</feature>
<feature type="binding site" evidence="9">
    <location>
        <begin position="248"/>
        <end position="252"/>
    </location>
    <ligand>
        <name>substrate</name>
    </ligand>
</feature>
<evidence type="ECO:0000256" key="4">
    <source>
        <dbReference type="ARBA" id="ARBA00023002"/>
    </source>
</evidence>
<feature type="binding site" evidence="10">
    <location>
        <position position="150"/>
    </location>
    <ligand>
        <name>NAD(+)</name>
        <dbReference type="ChEBI" id="CHEBI:57540"/>
    </ligand>
</feature>
<evidence type="ECO:0000259" key="11">
    <source>
        <dbReference type="SMART" id="SM00984"/>
    </source>
</evidence>
<evidence type="ECO:0000256" key="2">
    <source>
        <dbReference type="ARBA" id="ARBA00006601"/>
    </source>
</evidence>